<evidence type="ECO:0000313" key="6">
    <source>
        <dbReference type="Proteomes" id="UP001176961"/>
    </source>
</evidence>
<comment type="caution">
    <text evidence="5">The sequence shown here is derived from an EMBL/GenBank/DDBJ whole genome shotgun (WGS) entry which is preliminary data.</text>
</comment>
<dbReference type="AlphaFoldDB" id="A0AA36GVF0"/>
<evidence type="ECO:0000313" key="5">
    <source>
        <dbReference type="EMBL" id="CAJ0599086.1"/>
    </source>
</evidence>
<feature type="compositionally biased region" description="Gly residues" evidence="2">
    <location>
        <begin position="308"/>
        <end position="326"/>
    </location>
</feature>
<evidence type="ECO:0000256" key="3">
    <source>
        <dbReference type="SAM" id="SignalP"/>
    </source>
</evidence>
<keyword evidence="1" id="KW-0677">Repeat</keyword>
<dbReference type="GO" id="GO:0016020">
    <property type="term" value="C:membrane"/>
    <property type="evidence" value="ECO:0007669"/>
    <property type="project" value="InterPro"/>
</dbReference>
<feature type="compositionally biased region" description="Low complexity" evidence="2">
    <location>
        <begin position="327"/>
        <end position="346"/>
    </location>
</feature>
<proteinExistence type="predicted"/>
<feature type="compositionally biased region" description="Low complexity" evidence="2">
    <location>
        <begin position="231"/>
        <end position="243"/>
    </location>
</feature>
<dbReference type="SUPFAM" id="SSF63712">
    <property type="entry name" value="Nicotinic receptor ligand binding domain-like"/>
    <property type="match status" value="1"/>
</dbReference>
<keyword evidence="3" id="KW-0732">Signal</keyword>
<dbReference type="Gene3D" id="2.70.170.10">
    <property type="entry name" value="Neurotransmitter-gated ion-channel ligand-binding domain"/>
    <property type="match status" value="1"/>
</dbReference>
<dbReference type="PANTHER" id="PTHR24637">
    <property type="entry name" value="COLLAGEN"/>
    <property type="match status" value="1"/>
</dbReference>
<feature type="compositionally biased region" description="Low complexity" evidence="2">
    <location>
        <begin position="267"/>
        <end position="279"/>
    </location>
</feature>
<keyword evidence="6" id="KW-1185">Reference proteome</keyword>
<name>A0AA36GVF0_CYLNA</name>
<dbReference type="GO" id="GO:0005230">
    <property type="term" value="F:extracellular ligand-gated monoatomic ion channel activity"/>
    <property type="evidence" value="ECO:0007669"/>
    <property type="project" value="InterPro"/>
</dbReference>
<reference evidence="5" key="1">
    <citation type="submission" date="2023-07" db="EMBL/GenBank/DDBJ databases">
        <authorList>
            <consortium name="CYATHOMIX"/>
        </authorList>
    </citation>
    <scope>NUCLEOTIDE SEQUENCE</scope>
    <source>
        <strain evidence="5">N/A</strain>
    </source>
</reference>
<sequence>MLWPLFLLTFTYDFTLTPARLLLNELFPTYEISERPGSNDTATVVTIIPNQLVLLYMDQQQETIQFLAEFILSWVDPQLAWERNTTIYSEAWIKTPEMSVWTPDIIFTEAMKLEEVLEAEERMADIRYDGTVRISNPAVVTHPCPLRIDSFPYDVQVLSKEVTRTRRQARGCCGCGVSARGAPGPPGQAGQPGGDGRPGQPGRNGPDGPPATPAPQVNPCFNCPAGPPGRPGNAGRRGAPGNRGSDGRPGGPGSPGGRGAPGPQGPPGNAGRPGNRGSPGTPGRVIPSAGNRGPPGPPGPAGPPGRNGNPGGRGNPGTPGGRGPPGDNGRAGAPGRPGAPGQRGQDGNTGARGSCDHCPPPRTAPGY</sequence>
<evidence type="ECO:0000256" key="1">
    <source>
        <dbReference type="ARBA" id="ARBA00022737"/>
    </source>
</evidence>
<dbReference type="Proteomes" id="UP001176961">
    <property type="component" value="Unassembled WGS sequence"/>
</dbReference>
<feature type="domain" description="Neurotransmitter-gated ion-channel ligand-binding" evidence="4">
    <location>
        <begin position="22"/>
        <end position="156"/>
    </location>
</feature>
<feature type="region of interest" description="Disordered" evidence="2">
    <location>
        <begin position="176"/>
        <end position="367"/>
    </location>
</feature>
<feature type="signal peptide" evidence="3">
    <location>
        <begin position="1"/>
        <end position="19"/>
    </location>
</feature>
<organism evidence="5 6">
    <name type="scientific">Cylicocyclus nassatus</name>
    <name type="common">Nematode worm</name>
    <dbReference type="NCBI Taxonomy" id="53992"/>
    <lineage>
        <taxon>Eukaryota</taxon>
        <taxon>Metazoa</taxon>
        <taxon>Ecdysozoa</taxon>
        <taxon>Nematoda</taxon>
        <taxon>Chromadorea</taxon>
        <taxon>Rhabditida</taxon>
        <taxon>Rhabditina</taxon>
        <taxon>Rhabditomorpha</taxon>
        <taxon>Strongyloidea</taxon>
        <taxon>Strongylidae</taxon>
        <taxon>Cylicocyclus</taxon>
    </lineage>
</organism>
<feature type="compositionally biased region" description="Pro residues" evidence="2">
    <location>
        <begin position="294"/>
        <end position="303"/>
    </location>
</feature>
<feature type="chain" id="PRO_5041454735" description="Neurotransmitter-gated ion-channel ligand-binding domain-containing protein" evidence="3">
    <location>
        <begin position="20"/>
        <end position="367"/>
    </location>
</feature>
<evidence type="ECO:0000259" key="4">
    <source>
        <dbReference type="Pfam" id="PF02931"/>
    </source>
</evidence>
<dbReference type="EMBL" id="CATQJL010000223">
    <property type="protein sequence ID" value="CAJ0599086.1"/>
    <property type="molecule type" value="Genomic_DNA"/>
</dbReference>
<protein>
    <recommendedName>
        <fullName evidence="4">Neurotransmitter-gated ion-channel ligand-binding domain-containing protein</fullName>
    </recommendedName>
</protein>
<dbReference type="InterPro" id="IPR036734">
    <property type="entry name" value="Neur_chan_lig-bd_sf"/>
</dbReference>
<gene>
    <name evidence="5" type="ORF">CYNAS_LOCUS11069</name>
</gene>
<dbReference type="Pfam" id="PF02931">
    <property type="entry name" value="Neur_chan_LBD"/>
    <property type="match status" value="1"/>
</dbReference>
<accession>A0AA36GVF0</accession>
<feature type="compositionally biased region" description="Gly residues" evidence="2">
    <location>
        <begin position="190"/>
        <end position="199"/>
    </location>
</feature>
<evidence type="ECO:0000256" key="2">
    <source>
        <dbReference type="SAM" id="MobiDB-lite"/>
    </source>
</evidence>
<feature type="compositionally biased region" description="Pro residues" evidence="2">
    <location>
        <begin position="358"/>
        <end position="367"/>
    </location>
</feature>
<dbReference type="InterPro" id="IPR006202">
    <property type="entry name" value="Neur_chan_lig-bd"/>
</dbReference>
<feature type="compositionally biased region" description="Gly residues" evidence="2">
    <location>
        <begin position="247"/>
        <end position="262"/>
    </location>
</feature>
<dbReference type="PANTHER" id="PTHR24637:SF310">
    <property type="entry name" value="NEMATODE CUTICLE COLLAGEN N-TERMINAL DOMAIN-CONTAINING PROTEIN"/>
    <property type="match status" value="1"/>
</dbReference>